<feature type="non-terminal residue" evidence="2">
    <location>
        <position position="142"/>
    </location>
</feature>
<dbReference type="Proteomes" id="UP000485058">
    <property type="component" value="Unassembled WGS sequence"/>
</dbReference>
<feature type="compositionally biased region" description="Acidic residues" evidence="1">
    <location>
        <begin position="1"/>
        <end position="11"/>
    </location>
</feature>
<gene>
    <name evidence="2" type="ORF">HaLaN_21193</name>
</gene>
<reference evidence="2 3" key="1">
    <citation type="submission" date="2020-02" db="EMBL/GenBank/DDBJ databases">
        <title>Draft genome sequence of Haematococcus lacustris strain NIES-144.</title>
        <authorList>
            <person name="Morimoto D."/>
            <person name="Nakagawa S."/>
            <person name="Yoshida T."/>
            <person name="Sawayama S."/>
        </authorList>
    </citation>
    <scope>NUCLEOTIDE SEQUENCE [LARGE SCALE GENOMIC DNA]</scope>
    <source>
        <strain evidence="2 3">NIES-144</strain>
    </source>
</reference>
<feature type="region of interest" description="Disordered" evidence="1">
    <location>
        <begin position="1"/>
        <end position="100"/>
    </location>
</feature>
<comment type="caution">
    <text evidence="2">The sequence shown here is derived from an EMBL/GenBank/DDBJ whole genome shotgun (WGS) entry which is preliminary data.</text>
</comment>
<dbReference type="EMBL" id="BLLF01002302">
    <property type="protein sequence ID" value="GFH23565.1"/>
    <property type="molecule type" value="Genomic_DNA"/>
</dbReference>
<keyword evidence="3" id="KW-1185">Reference proteome</keyword>
<name>A0A699ZNP7_HAELA</name>
<accession>A0A699ZNP7</accession>
<sequence>MQDAEAEEGELQESAPEHEPPQVEARLYDNKPRHQWEFNPRRGRGYGRMHPGYPASQSRDPVFGPRVVVSPRGAPPTGRAGDRTVNEVPQQAKEEREREELSSMLRELTRYVSVQDAMRSLDTVCHDLKKAIKKLDKLFRKS</sequence>
<feature type="non-terminal residue" evidence="2">
    <location>
        <position position="1"/>
    </location>
</feature>
<protein>
    <submittedName>
        <fullName evidence="2">Uncharacterized protein</fullName>
    </submittedName>
</protein>
<proteinExistence type="predicted"/>
<evidence type="ECO:0000313" key="2">
    <source>
        <dbReference type="EMBL" id="GFH23565.1"/>
    </source>
</evidence>
<organism evidence="2 3">
    <name type="scientific">Haematococcus lacustris</name>
    <name type="common">Green alga</name>
    <name type="synonym">Haematococcus pluvialis</name>
    <dbReference type="NCBI Taxonomy" id="44745"/>
    <lineage>
        <taxon>Eukaryota</taxon>
        <taxon>Viridiplantae</taxon>
        <taxon>Chlorophyta</taxon>
        <taxon>core chlorophytes</taxon>
        <taxon>Chlorophyceae</taxon>
        <taxon>CS clade</taxon>
        <taxon>Chlamydomonadales</taxon>
        <taxon>Haematococcaceae</taxon>
        <taxon>Haematococcus</taxon>
    </lineage>
</organism>
<evidence type="ECO:0000256" key="1">
    <source>
        <dbReference type="SAM" id="MobiDB-lite"/>
    </source>
</evidence>
<dbReference type="AlphaFoldDB" id="A0A699ZNP7"/>
<feature type="compositionally biased region" description="Basic and acidic residues" evidence="1">
    <location>
        <begin position="15"/>
        <end position="40"/>
    </location>
</feature>
<evidence type="ECO:0000313" key="3">
    <source>
        <dbReference type="Proteomes" id="UP000485058"/>
    </source>
</evidence>